<dbReference type="InterPro" id="IPR016047">
    <property type="entry name" value="M23ase_b-sheet_dom"/>
</dbReference>
<dbReference type="OrthoDB" id="9809488at2"/>
<evidence type="ECO:0000256" key="1">
    <source>
        <dbReference type="SAM" id="Phobius"/>
    </source>
</evidence>
<dbReference type="EMBL" id="MPTW01000010">
    <property type="protein sequence ID" value="OME67952.1"/>
    <property type="molecule type" value="Genomic_DNA"/>
</dbReference>
<comment type="caution">
    <text evidence="4">The sequence shown here is derived from an EMBL/GenBank/DDBJ whole genome shotgun (WGS) entry which is preliminary data.</text>
</comment>
<protein>
    <submittedName>
        <fullName evidence="4">Peptidase M24</fullName>
    </submittedName>
</protein>
<evidence type="ECO:0000313" key="3">
    <source>
        <dbReference type="EMBL" id="OMD52192.1"/>
    </source>
</evidence>
<sequence length="297" mass="32920">MKRIIQAFGYLGSTILTAALLSWICVFLINGLPGVYAWMALKFIIPMLGFVGVLLNIFLILVSIIKKNRISDKWMPLVLCTVLASHFFLTMNIIQLAYPVRIINVHPSVTVKWPFSEQAIVGWGGDSTDNNLPHATWPSERWAYDLVMEPYNTGSTSLEDYGIWKQKVLSPVSGTVIAAFDDESDIVPGTEKFISMEGNHVYLRIDATGTYLLLNHLKQDSVTVAVGDHVNAGEVLGHVGNSGSTSEPHLHIHHQRQDPTQTLLPILAEGLPLYFEDTNAKAMPLKGTEVTPMRNEP</sequence>
<dbReference type="PANTHER" id="PTHR21666:SF285">
    <property type="entry name" value="M23 FAMILY METALLOPEPTIDASE"/>
    <property type="match status" value="1"/>
</dbReference>
<dbReference type="InterPro" id="IPR011055">
    <property type="entry name" value="Dup_hybrid_motif"/>
</dbReference>
<evidence type="ECO:0000313" key="5">
    <source>
        <dbReference type="Proteomes" id="UP000187313"/>
    </source>
</evidence>
<dbReference type="CDD" id="cd12797">
    <property type="entry name" value="M23_peptidase"/>
    <property type="match status" value="1"/>
</dbReference>
<dbReference type="Proteomes" id="UP000187313">
    <property type="component" value="Unassembled WGS sequence"/>
</dbReference>
<accession>A0A1R0ZE43</accession>
<dbReference type="EMBL" id="MPTD01000007">
    <property type="protein sequence ID" value="OMD52192.1"/>
    <property type="molecule type" value="Genomic_DNA"/>
</dbReference>
<dbReference type="Pfam" id="PF01551">
    <property type="entry name" value="Peptidase_M23"/>
    <property type="match status" value="1"/>
</dbReference>
<proteinExistence type="predicted"/>
<dbReference type="RefSeq" id="WP_076285337.1">
    <property type="nucleotide sequence ID" value="NZ_MPTD01000007.1"/>
</dbReference>
<evidence type="ECO:0000259" key="2">
    <source>
        <dbReference type="Pfam" id="PF01551"/>
    </source>
</evidence>
<feature type="transmembrane region" description="Helical" evidence="1">
    <location>
        <begin position="7"/>
        <end position="29"/>
    </location>
</feature>
<dbReference type="GO" id="GO:0004222">
    <property type="term" value="F:metalloendopeptidase activity"/>
    <property type="evidence" value="ECO:0007669"/>
    <property type="project" value="TreeGrafter"/>
</dbReference>
<keyword evidence="1" id="KW-1133">Transmembrane helix</keyword>
<dbReference type="SUPFAM" id="SSF51261">
    <property type="entry name" value="Duplicated hybrid motif"/>
    <property type="match status" value="1"/>
</dbReference>
<feature type="transmembrane region" description="Helical" evidence="1">
    <location>
        <begin position="35"/>
        <end position="62"/>
    </location>
</feature>
<keyword evidence="1" id="KW-0812">Transmembrane</keyword>
<keyword evidence="1" id="KW-0472">Membrane</keyword>
<evidence type="ECO:0000313" key="6">
    <source>
        <dbReference type="Proteomes" id="UP000187425"/>
    </source>
</evidence>
<feature type="transmembrane region" description="Helical" evidence="1">
    <location>
        <begin position="74"/>
        <end position="98"/>
    </location>
</feature>
<dbReference type="Gene3D" id="2.70.70.10">
    <property type="entry name" value="Glucose Permease (Domain IIA)"/>
    <property type="match status" value="1"/>
</dbReference>
<dbReference type="Proteomes" id="UP000187425">
    <property type="component" value="Unassembled WGS sequence"/>
</dbReference>
<dbReference type="AlphaFoldDB" id="A0A1R0ZE43"/>
<reference evidence="4 6" key="1">
    <citation type="submission" date="2016-11" db="EMBL/GenBank/DDBJ databases">
        <title>Paenibacillus species isolates.</title>
        <authorList>
            <person name="Beno S.M."/>
        </authorList>
    </citation>
    <scope>NUCLEOTIDE SEQUENCE [LARGE SCALE GENOMIC DNA]</scope>
    <source>
        <strain evidence="4 6">FSL H7-0443</strain>
        <strain evidence="3 5">FSL R5-0923</strain>
    </source>
</reference>
<organism evidence="4 6">
    <name type="scientific">Paenibacillus odorifer</name>
    <dbReference type="NCBI Taxonomy" id="189426"/>
    <lineage>
        <taxon>Bacteria</taxon>
        <taxon>Bacillati</taxon>
        <taxon>Bacillota</taxon>
        <taxon>Bacilli</taxon>
        <taxon>Bacillales</taxon>
        <taxon>Paenibacillaceae</taxon>
        <taxon>Paenibacillus</taxon>
    </lineage>
</organism>
<evidence type="ECO:0000313" key="4">
    <source>
        <dbReference type="EMBL" id="OME67952.1"/>
    </source>
</evidence>
<keyword evidence="5" id="KW-1185">Reference proteome</keyword>
<gene>
    <name evidence="3" type="ORF">BSK51_12535</name>
    <name evidence="4" type="ORF">BSK65_17650</name>
</gene>
<name>A0A1R0ZE43_9BACL</name>
<dbReference type="InterPro" id="IPR050570">
    <property type="entry name" value="Cell_wall_metabolism_enzyme"/>
</dbReference>
<dbReference type="PANTHER" id="PTHR21666">
    <property type="entry name" value="PEPTIDASE-RELATED"/>
    <property type="match status" value="1"/>
</dbReference>
<feature type="domain" description="M23ase beta-sheet core" evidence="2">
    <location>
        <begin position="166"/>
        <end position="257"/>
    </location>
</feature>